<dbReference type="PANTHER" id="PTHR11422">
    <property type="entry name" value="T-CELL SURFACE GLYCOPROTEIN CD4"/>
    <property type="match status" value="1"/>
</dbReference>
<keyword evidence="1" id="KW-0812">Transmembrane</keyword>
<dbReference type="GeneTree" id="ENSGT01140000282931"/>
<dbReference type="SUPFAM" id="SSF48726">
    <property type="entry name" value="Immunoglobulin"/>
    <property type="match status" value="1"/>
</dbReference>
<feature type="domain" description="Ig-like" evidence="3">
    <location>
        <begin position="116"/>
        <end position="211"/>
    </location>
</feature>
<dbReference type="Ensembl" id="ENSPKIT00000039978.1">
    <property type="protein sequence ID" value="ENSPKIP00000015511.1"/>
    <property type="gene ID" value="ENSPKIG00000002214.1"/>
</dbReference>
<proteinExistence type="predicted"/>
<dbReference type="GO" id="GO:0042289">
    <property type="term" value="F:MHC class II protein binding"/>
    <property type="evidence" value="ECO:0007669"/>
    <property type="project" value="TreeGrafter"/>
</dbReference>
<dbReference type="GO" id="GO:0035723">
    <property type="term" value="P:interleukin-15-mediated signaling pathway"/>
    <property type="evidence" value="ECO:0007669"/>
    <property type="project" value="TreeGrafter"/>
</dbReference>
<dbReference type="AlphaFoldDB" id="A0A3B3RCZ0"/>
<evidence type="ECO:0000259" key="3">
    <source>
        <dbReference type="PROSITE" id="PS50835"/>
    </source>
</evidence>
<evidence type="ECO:0000313" key="4">
    <source>
        <dbReference type="Ensembl" id="ENSPKIP00000015511.1"/>
    </source>
</evidence>
<feature type="signal peptide" evidence="2">
    <location>
        <begin position="1"/>
        <end position="24"/>
    </location>
</feature>
<evidence type="ECO:0000256" key="2">
    <source>
        <dbReference type="SAM" id="SignalP"/>
    </source>
</evidence>
<dbReference type="OrthoDB" id="8869347at2759"/>
<reference evidence="4" key="1">
    <citation type="submission" date="2025-08" db="UniProtKB">
        <authorList>
            <consortium name="Ensembl"/>
        </authorList>
    </citation>
    <scope>IDENTIFICATION</scope>
</reference>
<name>A0A3B3RCZ0_9TELE</name>
<dbReference type="GO" id="GO:0042110">
    <property type="term" value="P:T cell activation"/>
    <property type="evidence" value="ECO:0007669"/>
    <property type="project" value="TreeGrafter"/>
</dbReference>
<keyword evidence="1" id="KW-0472">Membrane</keyword>
<dbReference type="GO" id="GO:0009897">
    <property type="term" value="C:external side of plasma membrane"/>
    <property type="evidence" value="ECO:0007669"/>
    <property type="project" value="TreeGrafter"/>
</dbReference>
<dbReference type="InterPro" id="IPR036179">
    <property type="entry name" value="Ig-like_dom_sf"/>
</dbReference>
<dbReference type="GO" id="GO:1990782">
    <property type="term" value="F:protein tyrosine kinase binding"/>
    <property type="evidence" value="ECO:0007669"/>
    <property type="project" value="TreeGrafter"/>
</dbReference>
<feature type="chain" id="PRO_5017461025" evidence="2">
    <location>
        <begin position="25"/>
        <end position="303"/>
    </location>
</feature>
<dbReference type="GO" id="GO:0070374">
    <property type="term" value="P:positive regulation of ERK1 and ERK2 cascade"/>
    <property type="evidence" value="ECO:0007669"/>
    <property type="project" value="TreeGrafter"/>
</dbReference>
<dbReference type="Proteomes" id="UP000261540">
    <property type="component" value="Unplaced"/>
</dbReference>
<dbReference type="InterPro" id="IPR013783">
    <property type="entry name" value="Ig-like_fold"/>
</dbReference>
<dbReference type="InterPro" id="IPR013106">
    <property type="entry name" value="Ig_V-set"/>
</dbReference>
<dbReference type="SMART" id="SM00409">
    <property type="entry name" value="IG"/>
    <property type="match status" value="2"/>
</dbReference>
<dbReference type="PANTHER" id="PTHR11422:SF5">
    <property type="entry name" value="DIVERSE IMMUNOGLOBULIN DOMAIN-CONTAINING PROTEIN 1.1 ISOFORM X1-RELATED"/>
    <property type="match status" value="1"/>
</dbReference>
<reference evidence="4" key="2">
    <citation type="submission" date="2025-09" db="UniProtKB">
        <authorList>
            <consortium name="Ensembl"/>
        </authorList>
    </citation>
    <scope>IDENTIFICATION</scope>
</reference>
<dbReference type="InterPro" id="IPR007110">
    <property type="entry name" value="Ig-like_dom"/>
</dbReference>
<keyword evidence="5" id="KW-1185">Reference proteome</keyword>
<dbReference type="Pfam" id="PF07686">
    <property type="entry name" value="V-set"/>
    <property type="match status" value="1"/>
</dbReference>
<evidence type="ECO:0000313" key="5">
    <source>
        <dbReference type="Proteomes" id="UP000261540"/>
    </source>
</evidence>
<dbReference type="InterPro" id="IPR003599">
    <property type="entry name" value="Ig_sub"/>
</dbReference>
<accession>A0A3B3RCZ0</accession>
<feature type="domain" description="Ig-like" evidence="3">
    <location>
        <begin position="18"/>
        <end position="100"/>
    </location>
</feature>
<keyword evidence="2" id="KW-0732">Signal</keyword>
<dbReference type="PROSITE" id="PS50835">
    <property type="entry name" value="IG_LIKE"/>
    <property type="match status" value="2"/>
</dbReference>
<dbReference type="CDD" id="cd00096">
    <property type="entry name" value="Ig"/>
    <property type="match status" value="1"/>
</dbReference>
<dbReference type="GO" id="GO:0045121">
    <property type="term" value="C:membrane raft"/>
    <property type="evidence" value="ECO:0007669"/>
    <property type="project" value="TreeGrafter"/>
</dbReference>
<feature type="transmembrane region" description="Helical" evidence="1">
    <location>
        <begin position="226"/>
        <end position="248"/>
    </location>
</feature>
<protein>
    <submittedName>
        <fullName evidence="4">Uncharacterized LOC111850667</fullName>
    </submittedName>
</protein>
<sequence length="303" mass="33562">MTVVKYILVGLLLIIGYPALGVSAELTVNSGEGDDVTIPCNNVIHSNCSSTTWLYAQNISQELVQVVNNSHRNEKMTIGSDCSLHIHKVSTADAGSYTCRQMIYGKQLGNDAVVYMSVLTVVPPKNLMPGSNVTLQCLLYTYYGPGQCNKRPFNSLTLRWLNDSDTDLQGDPRYQIHTFSCDSNLTTELQQTDNSRNWKCQLTDKGEVKISQSFNSTFTDRSPTTAGIVSGVAVFGAVCVAVVVMVIIKRRAGNQKDTSHSKTQDSETYATIDYLTSQQEEKEKPETYIFSEYATITEHTLKH</sequence>
<evidence type="ECO:0000256" key="1">
    <source>
        <dbReference type="SAM" id="Phobius"/>
    </source>
</evidence>
<keyword evidence="1" id="KW-1133">Transmembrane helix</keyword>
<organism evidence="4 5">
    <name type="scientific">Paramormyrops kingsleyae</name>
    <dbReference type="NCBI Taxonomy" id="1676925"/>
    <lineage>
        <taxon>Eukaryota</taxon>
        <taxon>Metazoa</taxon>
        <taxon>Chordata</taxon>
        <taxon>Craniata</taxon>
        <taxon>Vertebrata</taxon>
        <taxon>Euteleostomi</taxon>
        <taxon>Actinopterygii</taxon>
        <taxon>Neopterygii</taxon>
        <taxon>Teleostei</taxon>
        <taxon>Osteoglossocephala</taxon>
        <taxon>Osteoglossomorpha</taxon>
        <taxon>Osteoglossiformes</taxon>
        <taxon>Mormyridae</taxon>
        <taxon>Paramormyrops</taxon>
    </lineage>
</organism>
<dbReference type="KEGG" id="pki:111850667"/>
<dbReference type="Gene3D" id="2.60.40.10">
    <property type="entry name" value="Immunoglobulins"/>
    <property type="match status" value="1"/>
</dbReference>